<gene>
    <name evidence="1" type="ORF">Prudu_018635</name>
</gene>
<sequence length="198" mass="21692">MVRGGDFRRGICGGDKAEVISGEHRFCEVGPYLQGARGRVEWVRAQLSETERECGNLVTQKNLFESGLLQGMAGIIRGSTKVAVDIDEAEMQKRLRETLSLWDMMSGPCKDFGVEAEEGDQFRAKFWRNGGADPDLPIRDVVMKGNQFQVLHRFGLWCDGLLPGSSGGSVPAWGGAGAWVTARASLLCWRLVDLTAEA</sequence>
<protein>
    <submittedName>
        <fullName evidence="1">Disease resistance protein TIR-NBS-LRR class family</fullName>
    </submittedName>
</protein>
<proteinExistence type="predicted"/>
<reference evidence="1" key="1">
    <citation type="journal article" date="2019" name="Science">
        <title>Mutation of a bHLH transcription factor allowed almond domestication.</title>
        <authorList>
            <person name="Sanchez-Perez R."/>
            <person name="Pavan S."/>
            <person name="Mazzeo R."/>
            <person name="Moldovan C."/>
            <person name="Aiese Cigliano R."/>
            <person name="Del Cueto J."/>
            <person name="Ricciardi F."/>
            <person name="Lotti C."/>
            <person name="Ricciardi L."/>
            <person name="Dicenta F."/>
            <person name="Lopez-Marques R.L."/>
            <person name="Lindberg Moller B."/>
        </authorList>
    </citation>
    <scope>NUCLEOTIDE SEQUENCE</scope>
</reference>
<organism evidence="1">
    <name type="scientific">Prunus dulcis</name>
    <name type="common">Almond</name>
    <name type="synonym">Amygdalus dulcis</name>
    <dbReference type="NCBI Taxonomy" id="3755"/>
    <lineage>
        <taxon>Eukaryota</taxon>
        <taxon>Viridiplantae</taxon>
        <taxon>Streptophyta</taxon>
        <taxon>Embryophyta</taxon>
        <taxon>Tracheophyta</taxon>
        <taxon>Spermatophyta</taxon>
        <taxon>Magnoliopsida</taxon>
        <taxon>eudicotyledons</taxon>
        <taxon>Gunneridae</taxon>
        <taxon>Pentapetalae</taxon>
        <taxon>rosids</taxon>
        <taxon>fabids</taxon>
        <taxon>Rosales</taxon>
        <taxon>Rosaceae</taxon>
        <taxon>Amygdaloideae</taxon>
        <taxon>Amygdaleae</taxon>
        <taxon>Prunus</taxon>
    </lineage>
</organism>
<dbReference type="EMBL" id="AP019303">
    <property type="protein sequence ID" value="BBH06873.1"/>
    <property type="molecule type" value="Genomic_DNA"/>
</dbReference>
<accession>A0A4Y1RSY6</accession>
<dbReference type="AlphaFoldDB" id="A0A4Y1RSY6"/>
<evidence type="ECO:0000313" key="1">
    <source>
        <dbReference type="EMBL" id="BBH06873.1"/>
    </source>
</evidence>
<name>A0A4Y1RSY6_PRUDU</name>